<feature type="repeat" description="WD" evidence="5">
    <location>
        <begin position="877"/>
        <end position="911"/>
    </location>
</feature>
<evidence type="ECO:0000259" key="9">
    <source>
        <dbReference type="Pfam" id="PF23389"/>
    </source>
</evidence>
<dbReference type="Pfam" id="PF20703">
    <property type="entry name" value="nSTAND1"/>
    <property type="match status" value="1"/>
</dbReference>
<dbReference type="InterPro" id="IPR015943">
    <property type="entry name" value="WD40/YVTN_repeat-like_dom_sf"/>
</dbReference>
<dbReference type="InterPro" id="IPR011600">
    <property type="entry name" value="Pept_C14_caspase"/>
</dbReference>
<dbReference type="Gene3D" id="2.130.10.10">
    <property type="entry name" value="YVTN repeat-like/Quinoprotein amine dehydrogenase"/>
    <property type="match status" value="4"/>
</dbReference>
<feature type="domain" description="Leucine-binding protein" evidence="7">
    <location>
        <begin position="1571"/>
        <end position="1896"/>
    </location>
</feature>
<dbReference type="Pfam" id="PF00656">
    <property type="entry name" value="Peptidase_C14"/>
    <property type="match status" value="1"/>
</dbReference>
<dbReference type="InterPro" id="IPR057855">
    <property type="entry name" value="Beta-prop_WDR19_1st"/>
</dbReference>
<dbReference type="InterPro" id="IPR028082">
    <property type="entry name" value="Peripla_BP_I"/>
</dbReference>
<dbReference type="InterPro" id="IPR049052">
    <property type="entry name" value="nSTAND1"/>
</dbReference>
<dbReference type="Pfam" id="PF13458">
    <property type="entry name" value="Peripla_BP_6"/>
    <property type="match status" value="1"/>
</dbReference>
<keyword evidence="4" id="KW-0677">Repeat</keyword>
<dbReference type="Proteomes" id="UP000667802">
    <property type="component" value="Unassembled WGS sequence"/>
</dbReference>
<feature type="repeat" description="WD" evidence="5">
    <location>
        <begin position="1351"/>
        <end position="1392"/>
    </location>
</feature>
<dbReference type="Gene3D" id="3.40.50.1460">
    <property type="match status" value="1"/>
</dbReference>
<feature type="repeat" description="WD" evidence="5">
    <location>
        <begin position="1269"/>
        <end position="1301"/>
    </location>
</feature>
<evidence type="ECO:0000259" key="6">
    <source>
        <dbReference type="Pfam" id="PF00656"/>
    </source>
</evidence>
<feature type="repeat" description="WD" evidence="5">
    <location>
        <begin position="1103"/>
        <end position="1144"/>
    </location>
</feature>
<feature type="repeat" description="WD" evidence="5">
    <location>
        <begin position="1310"/>
        <end position="1350"/>
    </location>
</feature>
<keyword evidence="3" id="KW-0732">Signal</keyword>
<comment type="similarity">
    <text evidence="1">Belongs to the leucine-binding protein family.</text>
</comment>
<feature type="domain" description="Peptidase C14 caspase" evidence="6">
    <location>
        <begin position="8"/>
        <end position="260"/>
    </location>
</feature>
<feature type="repeat" description="WD" evidence="5">
    <location>
        <begin position="1435"/>
        <end position="1469"/>
    </location>
</feature>
<dbReference type="InterPro" id="IPR029030">
    <property type="entry name" value="Caspase-like_dom_sf"/>
</dbReference>
<dbReference type="GO" id="GO:0006508">
    <property type="term" value="P:proteolysis"/>
    <property type="evidence" value="ECO:0007669"/>
    <property type="project" value="InterPro"/>
</dbReference>
<dbReference type="SUPFAM" id="SSF50978">
    <property type="entry name" value="WD40 repeat-like"/>
    <property type="match status" value="2"/>
</dbReference>
<dbReference type="CDD" id="cd00200">
    <property type="entry name" value="WD40"/>
    <property type="match status" value="2"/>
</dbReference>
<feature type="repeat" description="WD" evidence="5">
    <location>
        <begin position="1227"/>
        <end position="1268"/>
    </location>
</feature>
<proteinExistence type="inferred from homology"/>
<feature type="repeat" description="WD" evidence="5">
    <location>
        <begin position="918"/>
        <end position="952"/>
    </location>
</feature>
<evidence type="ECO:0000256" key="4">
    <source>
        <dbReference type="ARBA" id="ARBA00022737"/>
    </source>
</evidence>
<feature type="repeat" description="WD" evidence="5">
    <location>
        <begin position="1185"/>
        <end position="1226"/>
    </location>
</feature>
<dbReference type="InterPro" id="IPR028081">
    <property type="entry name" value="Leu-bd"/>
</dbReference>
<gene>
    <name evidence="10" type="ORF">G7B40_018005</name>
</gene>
<dbReference type="Gene3D" id="3.40.50.300">
    <property type="entry name" value="P-loop containing nucleotide triphosphate hydrolases"/>
    <property type="match status" value="1"/>
</dbReference>
<feature type="repeat" description="WD" evidence="5">
    <location>
        <begin position="1144"/>
        <end position="1175"/>
    </location>
</feature>
<name>A0AAP5I9Z3_9CYAN</name>
<dbReference type="Pfam" id="PF00400">
    <property type="entry name" value="WD40"/>
    <property type="match status" value="9"/>
</dbReference>
<organism evidence="10 11">
    <name type="scientific">Aetokthonos hydrillicola Thurmond2011</name>
    <dbReference type="NCBI Taxonomy" id="2712845"/>
    <lineage>
        <taxon>Bacteria</taxon>
        <taxon>Bacillati</taxon>
        <taxon>Cyanobacteriota</taxon>
        <taxon>Cyanophyceae</taxon>
        <taxon>Nostocales</taxon>
        <taxon>Hapalosiphonaceae</taxon>
        <taxon>Aetokthonos</taxon>
    </lineage>
</organism>
<dbReference type="PANTHER" id="PTHR22847">
    <property type="entry name" value="WD40 REPEAT PROTEIN"/>
    <property type="match status" value="1"/>
</dbReference>
<dbReference type="SUPFAM" id="SSF52540">
    <property type="entry name" value="P-loop containing nucleoside triphosphate hydrolases"/>
    <property type="match status" value="1"/>
</dbReference>
<dbReference type="SUPFAM" id="SSF52129">
    <property type="entry name" value="Caspase-like"/>
    <property type="match status" value="1"/>
</dbReference>
<dbReference type="PROSITE" id="PS50082">
    <property type="entry name" value="WD_REPEATS_2"/>
    <property type="match status" value="14"/>
</dbReference>
<comment type="caution">
    <text evidence="10">The sequence shown here is derived from an EMBL/GenBank/DDBJ whole genome shotgun (WGS) entry which is preliminary data.</text>
</comment>
<dbReference type="InterPro" id="IPR001680">
    <property type="entry name" value="WD40_rpt"/>
</dbReference>
<feature type="repeat" description="WD" evidence="5">
    <location>
        <begin position="1030"/>
        <end position="1052"/>
    </location>
</feature>
<keyword evidence="2 5" id="KW-0853">WD repeat</keyword>
<dbReference type="InterPro" id="IPR019775">
    <property type="entry name" value="WD40_repeat_CS"/>
</dbReference>
<dbReference type="PRINTS" id="PR00320">
    <property type="entry name" value="GPROTEINBRPT"/>
</dbReference>
<keyword evidence="11" id="KW-1185">Reference proteome</keyword>
<dbReference type="InterPro" id="IPR020472">
    <property type="entry name" value="WD40_PAC1"/>
</dbReference>
<reference evidence="11" key="1">
    <citation type="journal article" date="2021" name="Science">
        <title>Hunting the eagle killer: A cyanobacterial neurotoxin causes vacuolar myelinopathy.</title>
        <authorList>
            <person name="Breinlinger S."/>
            <person name="Phillips T.J."/>
            <person name="Haram B.N."/>
            <person name="Mares J."/>
            <person name="Martinez Yerena J.A."/>
            <person name="Hrouzek P."/>
            <person name="Sobotka R."/>
            <person name="Henderson W.M."/>
            <person name="Schmieder P."/>
            <person name="Williams S.M."/>
            <person name="Lauderdale J.D."/>
            <person name="Wilde H.D."/>
            <person name="Gerrin W."/>
            <person name="Kust A."/>
            <person name="Washington J.W."/>
            <person name="Wagner C."/>
            <person name="Geier B."/>
            <person name="Liebeke M."/>
            <person name="Enke H."/>
            <person name="Niedermeyer T.H.J."/>
            <person name="Wilde S.B."/>
        </authorList>
    </citation>
    <scope>NUCLEOTIDE SEQUENCE [LARGE SCALE GENOMIC DNA]</scope>
    <source>
        <strain evidence="11">Thurmond2011</strain>
    </source>
</reference>
<dbReference type="Gene3D" id="3.40.50.2300">
    <property type="match status" value="2"/>
</dbReference>
<accession>A0AAP5I9Z3</accession>
<protein>
    <submittedName>
        <fullName evidence="10">ABC transporter substrate-binding protein</fullName>
    </submittedName>
</protein>
<dbReference type="EMBL" id="JAALHA020000008">
    <property type="protein sequence ID" value="MDR9896439.1"/>
    <property type="molecule type" value="Genomic_DNA"/>
</dbReference>
<evidence type="ECO:0000259" key="7">
    <source>
        <dbReference type="Pfam" id="PF13458"/>
    </source>
</evidence>
<dbReference type="Pfam" id="PF23389">
    <property type="entry name" value="Beta-prop_WDR19_1st"/>
    <property type="match status" value="1"/>
</dbReference>
<feature type="repeat" description="WD" evidence="5">
    <location>
        <begin position="1061"/>
        <end position="1102"/>
    </location>
</feature>
<evidence type="ECO:0000313" key="11">
    <source>
        <dbReference type="Proteomes" id="UP000667802"/>
    </source>
</evidence>
<evidence type="ECO:0000256" key="2">
    <source>
        <dbReference type="ARBA" id="ARBA00022574"/>
    </source>
</evidence>
<dbReference type="SUPFAM" id="SSF53822">
    <property type="entry name" value="Periplasmic binding protein-like I"/>
    <property type="match status" value="1"/>
</dbReference>
<dbReference type="SMART" id="SM00320">
    <property type="entry name" value="WD40"/>
    <property type="match status" value="14"/>
</dbReference>
<dbReference type="CDD" id="cd06268">
    <property type="entry name" value="PBP1_ABC_transporter_LIVBP-like"/>
    <property type="match status" value="1"/>
</dbReference>
<evidence type="ECO:0000259" key="8">
    <source>
        <dbReference type="Pfam" id="PF20703"/>
    </source>
</evidence>
<dbReference type="GO" id="GO:0004197">
    <property type="term" value="F:cysteine-type endopeptidase activity"/>
    <property type="evidence" value="ECO:0007669"/>
    <property type="project" value="InterPro"/>
</dbReference>
<feature type="domain" description="Novel STAND NTPase 1" evidence="8">
    <location>
        <begin position="298"/>
        <end position="719"/>
    </location>
</feature>
<dbReference type="InterPro" id="IPR036322">
    <property type="entry name" value="WD40_repeat_dom_sf"/>
</dbReference>
<dbReference type="RefSeq" id="WP_208340355.1">
    <property type="nucleotide sequence ID" value="NZ_CAWQFN010000651.1"/>
</dbReference>
<evidence type="ECO:0000256" key="1">
    <source>
        <dbReference type="ARBA" id="ARBA00010062"/>
    </source>
</evidence>
<feature type="repeat" description="WD" evidence="5">
    <location>
        <begin position="1393"/>
        <end position="1434"/>
    </location>
</feature>
<feature type="repeat" description="WD" evidence="5">
    <location>
        <begin position="960"/>
        <end position="1001"/>
    </location>
</feature>
<dbReference type="PROSITE" id="PS50294">
    <property type="entry name" value="WD_REPEATS_REGION"/>
    <property type="match status" value="13"/>
</dbReference>
<feature type="domain" description="WDR19 first beta-propeller" evidence="9">
    <location>
        <begin position="1284"/>
        <end position="1452"/>
    </location>
</feature>
<evidence type="ECO:0000256" key="3">
    <source>
        <dbReference type="ARBA" id="ARBA00022729"/>
    </source>
</evidence>
<dbReference type="PROSITE" id="PS00678">
    <property type="entry name" value="WD_REPEATS_1"/>
    <property type="match status" value="4"/>
</dbReference>
<evidence type="ECO:0000313" key="10">
    <source>
        <dbReference type="EMBL" id="MDR9896439.1"/>
    </source>
</evidence>
<evidence type="ECO:0000256" key="5">
    <source>
        <dbReference type="PROSITE-ProRule" id="PRU00221"/>
    </source>
</evidence>
<sequence length="1925" mass="215865">MPEFKNSYAIVIGISKYAEPSWQLKTATNDANKLIKVLRDIYNYDVLPILDEQATSKTLNELLTNFENQIIPLSDGSKKVEPNDRVLFYFAGHGIAIKGDEKDDGPQGFIYPQDAMRGDNSRLLPMRRLHNSLVKLESRHLLIILDCCFAGSFRWVVRQAELSQEQMYLERYKRYITGCAQEVITSSAYNETAADVLYGFGDRGEDGQHSPFAKALLEALDPANEKNADTNKDSVITTTEIVQYIEDKFLDLNTGQTPGYCQLKKHDFGKYLFFTPEFDADRSLRKAPLPDEKDPRYPYKGLLSFEKEDQDKFFGRKRLIEKLEEKVNKEPLTVVLGTSGSGKSSLVKAGLIPKLEEPEFQILDPVRPGDSPITALARELHKLEVSNFQGSKTEILVNKLNEDSSYFADIVGNWTLRNLNRKLLLFIDQFEELVTLCHSEKEQKRFLQQLAKAIVEYPQQLRIVVTLRSDYEPVLRSLLQSEFKEKAQVYLARGRLQVSQMTREELREAIAEPAEKIALFFEGQTQESESLLVDKLIDDVINMPGGLSLLSFTLSELYRKFFKNVQEYPEYNRIITHRDYEELGKVTGSLTKRADEIYHKLVNKNPEYSKIIKHVMLRMVAESSGDLARRRVFMKELEYPKPVKEKVDDVIQEFTAARLLVKGQDENGHEYVEPAHDALVRGWSHLREWLQPKQQNLVENVITIQQRLTAAAQEWDSHKPGDFHWNTNPYNWLKYFRKRYDQTKFLWDTNPYLEVLKKILYSSDNWFNQLESQFVRLSLQKRKNNKRLRDSLLFGLFFLISAIAFIQWRQTQIEQIEKFLASSEVSFNSSQQLEALVKSLNAAKQLELPIGIETNIKSQTMTALDQTVYWLREHNDWLAHNATIRNIKFSPNGQIIASASVDETIKLWDLKGNLLNTLKGHKNIVNSVSFSPNGQILASASYDRTIKLWSINGKLLDNKSNEHTAEIYSVSFSPDGKILASASWDGTVKLWSVNDSKLKLLKTVELLQETPEAGKKGNNHQSTSFNFNGVSFSPDGKLIAAGSEDKKVWIWDQNGKLLRILPGHRALVYSVSFSPDSNILASASADNTIILWNVQKGKQITTLHGHKSDVYSIAFSADGKTLISASKDNTIKFWSVKDGKDLKTLTYSNPIRTVNISPDGKLLASGGIDADIKLWRTDGDDVIPLTGHSQTLFTISISHDGKTVATGGSEHDIKLWRKFDGKELRTLVGHESEITTTTFSPDGHILASGDINGNIILWDPANGVKLTTLTKHLDRVGGLSFSPDGMIFASGSDDKFIKLWDRQGHLIATLPEQKNKVLSISFSPDGKTIASGSISTITLWDVEQRRVIKTLSASMGGVNSLSFSSDGKILASGSNNTTIKLWSIPDGKLLNTLKGHIGSINSVSFRPNSDILASGSDDKTIKIWNTTKGEEITTLKGHSQQVYSVSFSDDGKTLASASADNTALLWETELLNFDNAFARGCYLIKNYPNNDTSIKNICDNTLPKLRISFGEKILVQNRPYRAKIAGVDAFIDGKFTEAATDFQNYLKQNPNDPEALIYKNNAEIGDHKSYTIAVSVPLGSNVNGSLEILRGVALAQNEINLAGGIKGVKLRVLIADDENDPSVAQKVAIALTEMPNVLGVVGNFTSDVAKVTSKVYSDKRLVAIFPVSTSVNLRYVSGFGKYLFRTVPSNQQTAEALNDYMQKRQLDTRNITIFYNSKNDYSSSLKSEIERTIKSQYIVSKFDFSLRDFNAQKSIGDSIKAGAEIMLLLPDSEKLNPALEVLNENAKKRRMLVLGGDSLYSPVTLELGGESANRMIVAVPWDWKTAHKSGSKFTASSQHLWGGLVSWRTATSYDATKALIAALHRKNTREGIAETLQAKDFSADGASGKIQFNSGESSQKSHLVIVERTEGKLGNKSNYDFVPIP</sequence>
<dbReference type="PANTHER" id="PTHR22847:SF637">
    <property type="entry name" value="WD REPEAT DOMAIN 5B"/>
    <property type="match status" value="1"/>
</dbReference>
<dbReference type="InterPro" id="IPR027417">
    <property type="entry name" value="P-loop_NTPase"/>
</dbReference>